<proteinExistence type="predicted"/>
<name>A0A8D8FQ60_CULPI</name>
<reference evidence="2" key="1">
    <citation type="submission" date="2021-05" db="EMBL/GenBank/DDBJ databases">
        <authorList>
            <person name="Alioto T."/>
            <person name="Alioto T."/>
            <person name="Gomez Garrido J."/>
        </authorList>
    </citation>
    <scope>NUCLEOTIDE SEQUENCE</scope>
</reference>
<protein>
    <submittedName>
        <fullName evidence="2">(northern house mosquito) hypothetical protein</fullName>
    </submittedName>
</protein>
<accession>A0A8D8FQ60</accession>
<evidence type="ECO:0000256" key="1">
    <source>
        <dbReference type="SAM" id="MobiDB-lite"/>
    </source>
</evidence>
<sequence>MSSSQISNSFWSTSGRGSADSSRCGRFRSEPSSKSNCYHHHRRGNRVMLSSQLGSAERIFFNGRFGGLKNGRKRKACCTHGDCPSPSTAEIRRLPLLPWSRRPSRSKRNVG</sequence>
<feature type="region of interest" description="Disordered" evidence="1">
    <location>
        <begin position="1"/>
        <end position="40"/>
    </location>
</feature>
<dbReference type="AlphaFoldDB" id="A0A8D8FQ60"/>
<evidence type="ECO:0000313" key="2">
    <source>
        <dbReference type="EMBL" id="CAG6479591.1"/>
    </source>
</evidence>
<organism evidence="2">
    <name type="scientific">Culex pipiens</name>
    <name type="common">House mosquito</name>
    <dbReference type="NCBI Taxonomy" id="7175"/>
    <lineage>
        <taxon>Eukaryota</taxon>
        <taxon>Metazoa</taxon>
        <taxon>Ecdysozoa</taxon>
        <taxon>Arthropoda</taxon>
        <taxon>Hexapoda</taxon>
        <taxon>Insecta</taxon>
        <taxon>Pterygota</taxon>
        <taxon>Neoptera</taxon>
        <taxon>Endopterygota</taxon>
        <taxon>Diptera</taxon>
        <taxon>Nematocera</taxon>
        <taxon>Culicoidea</taxon>
        <taxon>Culicidae</taxon>
        <taxon>Culicinae</taxon>
        <taxon>Culicini</taxon>
        <taxon>Culex</taxon>
        <taxon>Culex</taxon>
    </lineage>
</organism>
<feature type="compositionally biased region" description="Polar residues" evidence="1">
    <location>
        <begin position="1"/>
        <end position="21"/>
    </location>
</feature>
<dbReference type="EMBL" id="HBUE01085792">
    <property type="protein sequence ID" value="CAG6479591.1"/>
    <property type="molecule type" value="Transcribed_RNA"/>
</dbReference>